<accession>A0ABZ2MML4</accession>
<reference evidence="2 3" key="1">
    <citation type="submission" date="2024-02" db="EMBL/GenBank/DDBJ databases">
        <title>Seven novel Bacillus-like species.</title>
        <authorList>
            <person name="Liu G."/>
        </authorList>
    </citation>
    <scope>NUCLEOTIDE SEQUENCE [LARGE SCALE GENOMIC DNA]</scope>
    <source>
        <strain evidence="2 3">FJAT-53654</strain>
    </source>
</reference>
<organism evidence="2 3">
    <name type="scientific">Metabacillus rhizosphaerae</name>
    <dbReference type="NCBI Taxonomy" id="3117747"/>
    <lineage>
        <taxon>Bacteria</taxon>
        <taxon>Bacillati</taxon>
        <taxon>Bacillota</taxon>
        <taxon>Bacilli</taxon>
        <taxon>Bacillales</taxon>
        <taxon>Bacillaceae</taxon>
        <taxon>Metabacillus</taxon>
    </lineage>
</organism>
<feature type="domain" description="DUF1835" evidence="1">
    <location>
        <begin position="2"/>
        <end position="106"/>
    </location>
</feature>
<sequence length="309" mass="35473">MIHIVNGDVLGNKIKGLNGNIIVWREMYDFGPLNSNWSNDELINNRAIFFEEKLNIPSTLFLQNCHNQLNQLNKISREEEVVLWFEHDRYDQTMLMYILTQLSIQKIVNLSMVSVNSYPTISPFYGLGQLNFEQLTKLFNQRVKITSNQVKEAVTGWNAYTSSTLEEVKKWITDEQHELPFLLEMFKRQDRYFPSALTGLNEIELLALNTIAKKTCSFRDLYKSISPSLINDGLSDLHIASLLNELIKGENALLEIDGPLPAFEYYHLDPSLTISPNGENVLKGKANRIDLIGIDWWVGGVHLNKTVCY</sequence>
<keyword evidence="3" id="KW-1185">Reference proteome</keyword>
<gene>
    <name evidence="2" type="ORF">WCV66_15215</name>
</gene>
<evidence type="ECO:0000313" key="3">
    <source>
        <dbReference type="Proteomes" id="UP001368328"/>
    </source>
</evidence>
<dbReference type="Proteomes" id="UP001368328">
    <property type="component" value="Chromosome"/>
</dbReference>
<dbReference type="InterPro" id="IPR014973">
    <property type="entry name" value="DUF1835"/>
</dbReference>
<evidence type="ECO:0000313" key="2">
    <source>
        <dbReference type="EMBL" id="WXB86613.1"/>
    </source>
</evidence>
<evidence type="ECO:0000259" key="1">
    <source>
        <dbReference type="Pfam" id="PF08874"/>
    </source>
</evidence>
<protein>
    <submittedName>
        <fullName evidence="2">DUF1835 domain-containing protein</fullName>
    </submittedName>
</protein>
<dbReference type="RefSeq" id="WP_338785944.1">
    <property type="nucleotide sequence ID" value="NZ_CP147403.1"/>
</dbReference>
<dbReference type="Pfam" id="PF08874">
    <property type="entry name" value="DUF1835"/>
    <property type="match status" value="1"/>
</dbReference>
<proteinExistence type="predicted"/>
<dbReference type="EMBL" id="CP147403">
    <property type="protein sequence ID" value="WXB86613.1"/>
    <property type="molecule type" value="Genomic_DNA"/>
</dbReference>
<name>A0ABZ2MML4_9BACI</name>